<sequence length="63" mass="7305">MDSLFSSAASYPEIKHPIFEASVETAQRKQNIEFREYICHNVSYECMELAVKHPLFVIHSNMS</sequence>
<evidence type="ECO:0000313" key="1">
    <source>
        <dbReference type="EMBL" id="KGJ52248.1"/>
    </source>
</evidence>
<name>A0A099I5U1_CLOIN</name>
<proteinExistence type="predicted"/>
<accession>A0A099I5U1</accession>
<gene>
    <name evidence="1" type="ORF">CIAN88_15650</name>
</gene>
<organism evidence="1 2">
    <name type="scientific">Clostridium innocuum</name>
    <dbReference type="NCBI Taxonomy" id="1522"/>
    <lineage>
        <taxon>Bacteria</taxon>
        <taxon>Bacillati</taxon>
        <taxon>Bacillota</taxon>
        <taxon>Clostridia</taxon>
        <taxon>Eubacteriales</taxon>
        <taxon>Clostridiaceae</taxon>
        <taxon>Clostridium</taxon>
    </lineage>
</organism>
<dbReference type="EMBL" id="JQIF01000076">
    <property type="protein sequence ID" value="KGJ52248.1"/>
    <property type="molecule type" value="Genomic_DNA"/>
</dbReference>
<evidence type="ECO:0000313" key="2">
    <source>
        <dbReference type="Proteomes" id="UP000030008"/>
    </source>
</evidence>
<protein>
    <submittedName>
        <fullName evidence="1">Uncharacterized protein</fullName>
    </submittedName>
</protein>
<dbReference type="Proteomes" id="UP000030008">
    <property type="component" value="Unassembled WGS sequence"/>
</dbReference>
<comment type="caution">
    <text evidence="1">The sequence shown here is derived from an EMBL/GenBank/DDBJ whole genome shotgun (WGS) entry which is preliminary data.</text>
</comment>
<dbReference type="AlphaFoldDB" id="A0A099I5U1"/>
<reference evidence="1 2" key="1">
    <citation type="submission" date="2014-08" db="EMBL/GenBank/DDBJ databases">
        <title>Clostridium innocuum, an unnegligible vancomycin-resistant pathogen causing extra-intestinal infections.</title>
        <authorList>
            <person name="Feng Y."/>
            <person name="Chiu C.-H."/>
        </authorList>
    </citation>
    <scope>NUCLEOTIDE SEQUENCE [LARGE SCALE GENOMIC DNA]</scope>
    <source>
        <strain evidence="1 2">AN88</strain>
    </source>
</reference>